<proteinExistence type="predicted"/>
<feature type="signal peptide" evidence="1">
    <location>
        <begin position="1"/>
        <end position="22"/>
    </location>
</feature>
<gene>
    <name evidence="2" type="ORF">FEHR0123_LOCUS10517</name>
</gene>
<reference evidence="2" key="1">
    <citation type="submission" date="2021-01" db="EMBL/GenBank/DDBJ databases">
        <authorList>
            <person name="Corre E."/>
            <person name="Pelletier E."/>
            <person name="Niang G."/>
            <person name="Scheremetjew M."/>
            <person name="Finn R."/>
            <person name="Kale V."/>
            <person name="Holt S."/>
            <person name="Cochrane G."/>
            <person name="Meng A."/>
            <person name="Brown T."/>
            <person name="Cohen L."/>
        </authorList>
    </citation>
    <scope>NUCLEOTIDE SEQUENCE</scope>
    <source>
        <strain evidence="2">Fehren 1</strain>
    </source>
</reference>
<protein>
    <submittedName>
        <fullName evidence="2">Uncharacterized protein</fullName>
    </submittedName>
</protein>
<keyword evidence="1" id="KW-0732">Signal</keyword>
<name>A0A7S3MNX6_9SPIT</name>
<feature type="chain" id="PRO_5030656508" evidence="1">
    <location>
        <begin position="23"/>
        <end position="215"/>
    </location>
</feature>
<sequence>MLKMLPCTCLVGMSAAASLVQAGHRNLCKDSFFHGFDSHFGVPPKESGLVLDCYYNAGDGRVAVNYADDVVGDDVYPFVGDKQMRTDVRDIDTLSPARDFLNVPEIKVELDPCHGEDKFPHEKCALLERPAGELLLYGTQHAFNILDKKYDDSCIDKGHEAIPFSAAHSAPVLDGLVRHAASSSTNSAEEPDSLIRVPDDTDSRTLEGFVFSGTH</sequence>
<accession>A0A7S3MNX6</accession>
<evidence type="ECO:0000313" key="2">
    <source>
        <dbReference type="EMBL" id="CAE0315589.1"/>
    </source>
</evidence>
<dbReference type="AlphaFoldDB" id="A0A7S3MNX6"/>
<dbReference type="EMBL" id="HBIE01034731">
    <property type="protein sequence ID" value="CAE0315589.1"/>
    <property type="molecule type" value="Transcribed_RNA"/>
</dbReference>
<evidence type="ECO:0000256" key="1">
    <source>
        <dbReference type="SAM" id="SignalP"/>
    </source>
</evidence>
<organism evidence="2">
    <name type="scientific">Favella ehrenbergii</name>
    <dbReference type="NCBI Taxonomy" id="182087"/>
    <lineage>
        <taxon>Eukaryota</taxon>
        <taxon>Sar</taxon>
        <taxon>Alveolata</taxon>
        <taxon>Ciliophora</taxon>
        <taxon>Intramacronucleata</taxon>
        <taxon>Spirotrichea</taxon>
        <taxon>Choreotrichia</taxon>
        <taxon>Tintinnida</taxon>
        <taxon>Xystonellidae</taxon>
        <taxon>Favella</taxon>
    </lineage>
</organism>